<accession>A0AAE1XI50</accession>
<dbReference type="Proteomes" id="UP001289374">
    <property type="component" value="Unassembled WGS sequence"/>
</dbReference>
<gene>
    <name evidence="1" type="ORF">Sango_0264600</name>
</gene>
<reference evidence="1" key="1">
    <citation type="submission" date="2020-06" db="EMBL/GenBank/DDBJ databases">
        <authorList>
            <person name="Li T."/>
            <person name="Hu X."/>
            <person name="Zhang T."/>
            <person name="Song X."/>
            <person name="Zhang H."/>
            <person name="Dai N."/>
            <person name="Sheng W."/>
            <person name="Hou X."/>
            <person name="Wei L."/>
        </authorList>
    </citation>
    <scope>NUCLEOTIDE SEQUENCE</scope>
    <source>
        <strain evidence="1">K16</strain>
        <tissue evidence="1">Leaf</tissue>
    </source>
</reference>
<reference evidence="1" key="2">
    <citation type="journal article" date="2024" name="Plant">
        <title>Genomic evolution and insights into agronomic trait innovations of Sesamum species.</title>
        <authorList>
            <person name="Miao H."/>
            <person name="Wang L."/>
            <person name="Qu L."/>
            <person name="Liu H."/>
            <person name="Sun Y."/>
            <person name="Le M."/>
            <person name="Wang Q."/>
            <person name="Wei S."/>
            <person name="Zheng Y."/>
            <person name="Lin W."/>
            <person name="Duan Y."/>
            <person name="Cao H."/>
            <person name="Xiong S."/>
            <person name="Wang X."/>
            <person name="Wei L."/>
            <person name="Li C."/>
            <person name="Ma Q."/>
            <person name="Ju M."/>
            <person name="Zhao R."/>
            <person name="Li G."/>
            <person name="Mu C."/>
            <person name="Tian Q."/>
            <person name="Mei H."/>
            <person name="Zhang T."/>
            <person name="Gao T."/>
            <person name="Zhang H."/>
        </authorList>
    </citation>
    <scope>NUCLEOTIDE SEQUENCE</scope>
    <source>
        <strain evidence="1">K16</strain>
    </source>
</reference>
<comment type="caution">
    <text evidence="1">The sequence shown here is derived from an EMBL/GenBank/DDBJ whole genome shotgun (WGS) entry which is preliminary data.</text>
</comment>
<sequence>MPHDPSDNSNEEEVEIIAGSNHVSIDEGSDTDISEDGIQDAPQQLEDGVQTTIDELKELNLGTTKELCPIFISALLSPEEEKQYFKTLSEYKDVFAWTYKEMPRLDPKVAIHHLGIKHGTRPTKQS</sequence>
<dbReference type="AlphaFoldDB" id="A0AAE1XI50"/>
<protein>
    <submittedName>
        <fullName evidence="1">Uncharacterized protein</fullName>
    </submittedName>
</protein>
<proteinExistence type="predicted"/>
<organism evidence="1 2">
    <name type="scientific">Sesamum angolense</name>
    <dbReference type="NCBI Taxonomy" id="2727404"/>
    <lineage>
        <taxon>Eukaryota</taxon>
        <taxon>Viridiplantae</taxon>
        <taxon>Streptophyta</taxon>
        <taxon>Embryophyta</taxon>
        <taxon>Tracheophyta</taxon>
        <taxon>Spermatophyta</taxon>
        <taxon>Magnoliopsida</taxon>
        <taxon>eudicotyledons</taxon>
        <taxon>Gunneridae</taxon>
        <taxon>Pentapetalae</taxon>
        <taxon>asterids</taxon>
        <taxon>lamiids</taxon>
        <taxon>Lamiales</taxon>
        <taxon>Pedaliaceae</taxon>
        <taxon>Sesamum</taxon>
    </lineage>
</organism>
<evidence type="ECO:0000313" key="1">
    <source>
        <dbReference type="EMBL" id="KAK4411916.1"/>
    </source>
</evidence>
<evidence type="ECO:0000313" key="2">
    <source>
        <dbReference type="Proteomes" id="UP001289374"/>
    </source>
</evidence>
<name>A0AAE1XI50_9LAMI</name>
<dbReference type="EMBL" id="JACGWL010000001">
    <property type="protein sequence ID" value="KAK4411916.1"/>
    <property type="molecule type" value="Genomic_DNA"/>
</dbReference>
<keyword evidence="2" id="KW-1185">Reference proteome</keyword>